<dbReference type="GO" id="GO:0003824">
    <property type="term" value="F:catalytic activity"/>
    <property type="evidence" value="ECO:0007669"/>
    <property type="project" value="InterPro"/>
</dbReference>
<protein>
    <recommendedName>
        <fullName evidence="3">HpcH/HpaI aldolase/citrate lyase domain-containing protein</fullName>
    </recommendedName>
</protein>
<reference evidence="2" key="2">
    <citation type="submission" date="2015-01" db="EMBL/GenBank/DDBJ databases">
        <title>Evolutionary Origins and Diversification of the Mycorrhizal Mutualists.</title>
        <authorList>
            <consortium name="DOE Joint Genome Institute"/>
            <consortium name="Mycorrhizal Genomics Consortium"/>
            <person name="Kohler A."/>
            <person name="Kuo A."/>
            <person name="Nagy L.G."/>
            <person name="Floudas D."/>
            <person name="Copeland A."/>
            <person name="Barry K.W."/>
            <person name="Cichocki N."/>
            <person name="Veneault-Fourrey C."/>
            <person name="LaButti K."/>
            <person name="Lindquist E.A."/>
            <person name="Lipzen A."/>
            <person name="Lundell T."/>
            <person name="Morin E."/>
            <person name="Murat C."/>
            <person name="Riley R."/>
            <person name="Ohm R."/>
            <person name="Sun H."/>
            <person name="Tunlid A."/>
            <person name="Henrissat B."/>
            <person name="Grigoriev I.V."/>
            <person name="Hibbett D.S."/>
            <person name="Martin F."/>
        </authorList>
    </citation>
    <scope>NUCLEOTIDE SEQUENCE [LARGE SCALE GENOMIC DNA]</scope>
    <source>
        <strain evidence="2">Zn</strain>
    </source>
</reference>
<evidence type="ECO:0008006" key="3">
    <source>
        <dbReference type="Google" id="ProtNLM"/>
    </source>
</evidence>
<sequence>MSGFDPTIAIKLAEDFRALHVPGRPLLLTNVWDPPTAALALRHPETKAIATASFAVAAVAGLEDDELTFEENLSTIRKIAKQLVKDGKASSIPFTVDMQDGYGARLEEGIESVIEIGVVGINLEDSSSSEGGLKLVDADEHVKKIRIVMKTAAAKGVPNFVVNARTDCVLLGGTIDEAIDRGKKYLDAGATTVFVWGGMKRGLRDAEVAQLVKGLEGRLNVIYRKSMPDALSVKDIGNLGVARISIGPGLWRESMKTVEQEISRILDR</sequence>
<dbReference type="InParanoid" id="A0A0C3H063"/>
<dbReference type="InterPro" id="IPR040442">
    <property type="entry name" value="Pyrv_kinase-like_dom_sf"/>
</dbReference>
<gene>
    <name evidence="1" type="ORF">OIDMADRAFT_133062</name>
</gene>
<dbReference type="PANTHER" id="PTHR42905:SF16">
    <property type="entry name" value="CARBOXYPHOSPHONOENOLPYRUVATE PHOSPHONOMUTASE-LIKE PROTEIN (AFU_ORTHOLOGUE AFUA_5G07230)"/>
    <property type="match status" value="1"/>
</dbReference>
<dbReference type="InterPro" id="IPR039556">
    <property type="entry name" value="ICL/PEPM"/>
</dbReference>
<dbReference type="SUPFAM" id="SSF51621">
    <property type="entry name" value="Phosphoenolpyruvate/pyruvate domain"/>
    <property type="match status" value="1"/>
</dbReference>
<evidence type="ECO:0000313" key="2">
    <source>
        <dbReference type="Proteomes" id="UP000054321"/>
    </source>
</evidence>
<dbReference type="Gene3D" id="3.20.20.60">
    <property type="entry name" value="Phosphoenolpyruvate-binding domains"/>
    <property type="match status" value="1"/>
</dbReference>
<dbReference type="Proteomes" id="UP000054321">
    <property type="component" value="Unassembled WGS sequence"/>
</dbReference>
<dbReference type="InterPro" id="IPR015813">
    <property type="entry name" value="Pyrv/PenolPyrv_kinase-like_dom"/>
</dbReference>
<organism evidence="1 2">
    <name type="scientific">Oidiodendron maius (strain Zn)</name>
    <dbReference type="NCBI Taxonomy" id="913774"/>
    <lineage>
        <taxon>Eukaryota</taxon>
        <taxon>Fungi</taxon>
        <taxon>Dikarya</taxon>
        <taxon>Ascomycota</taxon>
        <taxon>Pezizomycotina</taxon>
        <taxon>Leotiomycetes</taxon>
        <taxon>Leotiomycetes incertae sedis</taxon>
        <taxon>Myxotrichaceae</taxon>
        <taxon>Oidiodendron</taxon>
    </lineage>
</organism>
<dbReference type="CDD" id="cd00377">
    <property type="entry name" value="ICL_PEPM"/>
    <property type="match status" value="1"/>
</dbReference>
<accession>A0A0C3H063</accession>
<dbReference type="OrthoDB" id="429143at2759"/>
<keyword evidence="2" id="KW-1185">Reference proteome</keyword>
<dbReference type="STRING" id="913774.A0A0C3H063"/>
<dbReference type="HOGENOM" id="CLU_027389_2_0_1"/>
<dbReference type="Pfam" id="PF13714">
    <property type="entry name" value="PEP_mutase"/>
    <property type="match status" value="1"/>
</dbReference>
<dbReference type="PANTHER" id="PTHR42905">
    <property type="entry name" value="PHOSPHOENOLPYRUVATE CARBOXYLASE"/>
    <property type="match status" value="1"/>
</dbReference>
<name>A0A0C3H063_OIDMZ</name>
<dbReference type="AlphaFoldDB" id="A0A0C3H063"/>
<dbReference type="EMBL" id="KN832885">
    <property type="protein sequence ID" value="KIM95891.1"/>
    <property type="molecule type" value="Genomic_DNA"/>
</dbReference>
<reference evidence="1 2" key="1">
    <citation type="submission" date="2014-04" db="EMBL/GenBank/DDBJ databases">
        <authorList>
            <consortium name="DOE Joint Genome Institute"/>
            <person name="Kuo A."/>
            <person name="Martino E."/>
            <person name="Perotto S."/>
            <person name="Kohler A."/>
            <person name="Nagy L.G."/>
            <person name="Floudas D."/>
            <person name="Copeland A."/>
            <person name="Barry K.W."/>
            <person name="Cichocki N."/>
            <person name="Veneault-Fourrey C."/>
            <person name="LaButti K."/>
            <person name="Lindquist E.A."/>
            <person name="Lipzen A."/>
            <person name="Lundell T."/>
            <person name="Morin E."/>
            <person name="Murat C."/>
            <person name="Sun H."/>
            <person name="Tunlid A."/>
            <person name="Henrissat B."/>
            <person name="Grigoriev I.V."/>
            <person name="Hibbett D.S."/>
            <person name="Martin F."/>
            <person name="Nordberg H.P."/>
            <person name="Cantor M.N."/>
            <person name="Hua S.X."/>
        </authorList>
    </citation>
    <scope>NUCLEOTIDE SEQUENCE [LARGE SCALE GENOMIC DNA]</scope>
    <source>
        <strain evidence="1 2">Zn</strain>
    </source>
</reference>
<evidence type="ECO:0000313" key="1">
    <source>
        <dbReference type="EMBL" id="KIM95891.1"/>
    </source>
</evidence>
<proteinExistence type="predicted"/>